<accession>A0A383ARC6</accession>
<proteinExistence type="predicted"/>
<evidence type="ECO:0000313" key="1">
    <source>
        <dbReference type="EMBL" id="SVE10163.1"/>
    </source>
</evidence>
<protein>
    <submittedName>
        <fullName evidence="1">Uncharacterized protein</fullName>
    </submittedName>
</protein>
<gene>
    <name evidence="1" type="ORF">METZ01_LOCUS463017</name>
</gene>
<reference evidence="1" key="1">
    <citation type="submission" date="2018-05" db="EMBL/GenBank/DDBJ databases">
        <authorList>
            <person name="Lanie J.A."/>
            <person name="Ng W.-L."/>
            <person name="Kazmierczak K.M."/>
            <person name="Andrzejewski T.M."/>
            <person name="Davidsen T.M."/>
            <person name="Wayne K.J."/>
            <person name="Tettelin H."/>
            <person name="Glass J.I."/>
            <person name="Rusch D."/>
            <person name="Podicherti R."/>
            <person name="Tsui H.-C.T."/>
            <person name="Winkler M.E."/>
        </authorList>
    </citation>
    <scope>NUCLEOTIDE SEQUENCE</scope>
</reference>
<dbReference type="EMBL" id="UINC01194194">
    <property type="protein sequence ID" value="SVE10163.1"/>
    <property type="molecule type" value="Genomic_DNA"/>
</dbReference>
<dbReference type="AlphaFoldDB" id="A0A383ARC6"/>
<name>A0A383ARC6_9ZZZZ</name>
<organism evidence="1">
    <name type="scientific">marine metagenome</name>
    <dbReference type="NCBI Taxonomy" id="408172"/>
    <lineage>
        <taxon>unclassified sequences</taxon>
        <taxon>metagenomes</taxon>
        <taxon>ecological metagenomes</taxon>
    </lineage>
</organism>
<sequence length="61" mass="7368">MKNYPKDHPYMKRLDEVLKHYFVVKVNDANGAEHGEDYEEMKQVILDALFHHHQQAKMRED</sequence>